<evidence type="ECO:0000256" key="4">
    <source>
        <dbReference type="PROSITE-ProRule" id="PRU00027"/>
    </source>
</evidence>
<feature type="region of interest" description="Disordered" evidence="5">
    <location>
        <begin position="406"/>
        <end position="483"/>
    </location>
</feature>
<keyword evidence="8" id="KW-1185">Reference proteome</keyword>
<feature type="region of interest" description="Disordered" evidence="5">
    <location>
        <begin position="24"/>
        <end position="62"/>
    </location>
</feature>
<organism evidence="7 8">
    <name type="scientific">Pteropus alecto</name>
    <name type="common">Black flying fox</name>
    <dbReference type="NCBI Taxonomy" id="9402"/>
    <lineage>
        <taxon>Eukaryota</taxon>
        <taxon>Metazoa</taxon>
        <taxon>Chordata</taxon>
        <taxon>Craniata</taxon>
        <taxon>Vertebrata</taxon>
        <taxon>Euteleostomi</taxon>
        <taxon>Mammalia</taxon>
        <taxon>Eutheria</taxon>
        <taxon>Laurasiatheria</taxon>
        <taxon>Chiroptera</taxon>
        <taxon>Yinpterochiroptera</taxon>
        <taxon>Pteropodoidea</taxon>
        <taxon>Pteropodidae</taxon>
        <taxon>Pteropodinae</taxon>
        <taxon>Pteropus</taxon>
    </lineage>
</organism>
<dbReference type="Pfam" id="PF02892">
    <property type="entry name" value="zf-BED"/>
    <property type="match status" value="2"/>
</dbReference>
<evidence type="ECO:0000256" key="2">
    <source>
        <dbReference type="ARBA" id="ARBA00022771"/>
    </source>
</evidence>
<feature type="domain" description="BED-type" evidence="6">
    <location>
        <begin position="282"/>
        <end position="339"/>
    </location>
</feature>
<evidence type="ECO:0000256" key="1">
    <source>
        <dbReference type="ARBA" id="ARBA00022723"/>
    </source>
</evidence>
<dbReference type="PANTHER" id="PTHR47241">
    <property type="entry name" value="FINGER PROTEIN, PUTATIVE-RELATED"/>
    <property type="match status" value="1"/>
</dbReference>
<name>L5K746_PTEAL</name>
<protein>
    <submittedName>
        <fullName evidence="7">Zinc finger BED domain-containing protein 4</fullName>
    </submittedName>
</protein>
<dbReference type="InterPro" id="IPR036236">
    <property type="entry name" value="Znf_C2H2_sf"/>
</dbReference>
<keyword evidence="3" id="KW-0862">Zinc</keyword>
<dbReference type="eggNOG" id="KOG1121">
    <property type="taxonomic scope" value="Eukaryota"/>
</dbReference>
<evidence type="ECO:0000313" key="7">
    <source>
        <dbReference type="EMBL" id="ELK07529.1"/>
    </source>
</evidence>
<dbReference type="GO" id="GO:0008270">
    <property type="term" value="F:zinc ion binding"/>
    <property type="evidence" value="ECO:0007669"/>
    <property type="project" value="UniProtKB-KW"/>
</dbReference>
<dbReference type="SUPFAM" id="SSF57667">
    <property type="entry name" value="beta-beta-alpha zinc fingers"/>
    <property type="match status" value="2"/>
</dbReference>
<feature type="compositionally biased region" description="Pro residues" evidence="5">
    <location>
        <begin position="346"/>
        <end position="365"/>
    </location>
</feature>
<dbReference type="EMBL" id="KB030957">
    <property type="protein sequence ID" value="ELK07529.1"/>
    <property type="molecule type" value="Genomic_DNA"/>
</dbReference>
<evidence type="ECO:0000259" key="6">
    <source>
        <dbReference type="PROSITE" id="PS50808"/>
    </source>
</evidence>
<dbReference type="Proteomes" id="UP000010552">
    <property type="component" value="Unassembled WGS sequence"/>
</dbReference>
<feature type="compositionally biased region" description="Polar residues" evidence="5">
    <location>
        <begin position="215"/>
        <end position="232"/>
    </location>
</feature>
<feature type="region of interest" description="Disordered" evidence="5">
    <location>
        <begin position="345"/>
        <end position="394"/>
    </location>
</feature>
<dbReference type="PROSITE" id="PS50808">
    <property type="entry name" value="ZF_BED"/>
    <property type="match status" value="2"/>
</dbReference>
<dbReference type="InParanoid" id="L5K746"/>
<evidence type="ECO:0000313" key="8">
    <source>
        <dbReference type="Proteomes" id="UP000010552"/>
    </source>
</evidence>
<keyword evidence="1" id="KW-0479">Metal-binding</keyword>
<evidence type="ECO:0000256" key="3">
    <source>
        <dbReference type="ARBA" id="ARBA00022833"/>
    </source>
</evidence>
<dbReference type="AlphaFoldDB" id="L5K746"/>
<feature type="compositionally biased region" description="Basic and acidic residues" evidence="5">
    <location>
        <begin position="38"/>
        <end position="61"/>
    </location>
</feature>
<dbReference type="STRING" id="9402.L5K746"/>
<dbReference type="InterPro" id="IPR003656">
    <property type="entry name" value="Znf_BED"/>
</dbReference>
<dbReference type="GO" id="GO:0003677">
    <property type="term" value="F:DNA binding"/>
    <property type="evidence" value="ECO:0007669"/>
    <property type="project" value="InterPro"/>
</dbReference>
<keyword evidence="2 4" id="KW-0863">Zinc-finger</keyword>
<dbReference type="InterPro" id="IPR052865">
    <property type="entry name" value="Zinc_finger_BED"/>
</dbReference>
<gene>
    <name evidence="7" type="ORF">PAL_GLEAN10004147</name>
</gene>
<dbReference type="PANTHER" id="PTHR47241:SF1">
    <property type="entry name" value="BED-TYPE DOMAIN-CONTAINING PROTEIN"/>
    <property type="match status" value="1"/>
</dbReference>
<dbReference type="GO" id="GO:0005634">
    <property type="term" value="C:nucleus"/>
    <property type="evidence" value="ECO:0007669"/>
    <property type="project" value="TreeGrafter"/>
</dbReference>
<proteinExistence type="predicted"/>
<dbReference type="SMART" id="SM00614">
    <property type="entry name" value="ZnF_BED"/>
    <property type="match status" value="2"/>
</dbReference>
<feature type="region of interest" description="Disordered" evidence="5">
    <location>
        <begin position="215"/>
        <end position="281"/>
    </location>
</feature>
<evidence type="ECO:0000256" key="5">
    <source>
        <dbReference type="SAM" id="MobiDB-lite"/>
    </source>
</evidence>
<feature type="compositionally biased region" description="Low complexity" evidence="5">
    <location>
        <begin position="378"/>
        <end position="388"/>
    </location>
</feature>
<feature type="compositionally biased region" description="Polar residues" evidence="5">
    <location>
        <begin position="444"/>
        <end position="459"/>
    </location>
</feature>
<reference evidence="8" key="1">
    <citation type="journal article" date="2013" name="Science">
        <title>Comparative analysis of bat genomes provides insight into the evolution of flight and immunity.</title>
        <authorList>
            <person name="Zhang G."/>
            <person name="Cowled C."/>
            <person name="Shi Z."/>
            <person name="Huang Z."/>
            <person name="Bishop-Lilly K.A."/>
            <person name="Fang X."/>
            <person name="Wynne J.W."/>
            <person name="Xiong Z."/>
            <person name="Baker M.L."/>
            <person name="Zhao W."/>
            <person name="Tachedjian M."/>
            <person name="Zhu Y."/>
            <person name="Zhou P."/>
            <person name="Jiang X."/>
            <person name="Ng J."/>
            <person name="Yang L."/>
            <person name="Wu L."/>
            <person name="Xiao J."/>
            <person name="Feng Y."/>
            <person name="Chen Y."/>
            <person name="Sun X."/>
            <person name="Zhang Y."/>
            <person name="Marsh G.A."/>
            <person name="Crameri G."/>
            <person name="Broder C.C."/>
            <person name="Frey K.G."/>
            <person name="Wang L.F."/>
            <person name="Wang J."/>
        </authorList>
    </citation>
    <scope>NUCLEOTIDE SEQUENCE [LARGE SCALE GENOMIC DNA]</scope>
</reference>
<sequence length="502" mass="52981">MENNQEARPAGDGDFVSAKINFKIEEEDAAGTPNHSLEGADFRIEREDRKPGDRGAGRAEGRGASCGCKPLGGCFPAADEDGSLFSQYSSTLYDVAMEAVTQSLLSGRHAGSRKKSPAWKHFFISPRDSTKAVCMYCMKEFSRGKNEKDLSTSCLMRHVRRAHPTALVPENGAVSALASLSAPALLLPQPADAGDLGTVLSPVKLVQRVAPQIPASDQVTEESASVVPSQDGPSELATPERSGREEAVPGPPPPLPAPQYDDAAESGPEKNPALPKSSSGSRRRSAVWKHFYLSPLDSSKAVCIHCMNEFSRGKNGKDLGTSCLIRHMWRAHRSVVLRENGTGSAIPPPYSAPPTLLPALPPPDGQPGSVSSSPGKLAQQSPSASSSPDRLAEDLQSCLNPRDALTQDASLPAPSEDGGKASSLPCPEKQQGAGSRLRGFESSAVFQQNRRVSTVGQGSSHKDGEDSYVAQALASPSPPGARCSLAPAPALTVWRCPHWSGT</sequence>
<feature type="domain" description="BED-type" evidence="6">
    <location>
        <begin position="113"/>
        <end position="170"/>
    </location>
</feature>
<accession>L5K746</accession>